<feature type="transmembrane region" description="Helical" evidence="8">
    <location>
        <begin position="309"/>
        <end position="328"/>
    </location>
</feature>
<feature type="transmembrane region" description="Helical" evidence="8">
    <location>
        <begin position="380"/>
        <end position="399"/>
    </location>
</feature>
<evidence type="ECO:0000259" key="9">
    <source>
        <dbReference type="Pfam" id="PF00361"/>
    </source>
</evidence>
<dbReference type="PRINTS" id="PR01437">
    <property type="entry name" value="NUOXDRDTASE4"/>
</dbReference>
<feature type="transmembrane region" description="Helical" evidence="8">
    <location>
        <begin position="121"/>
        <end position="139"/>
    </location>
</feature>
<proteinExistence type="predicted"/>
<evidence type="ECO:0000256" key="1">
    <source>
        <dbReference type="ARBA" id="ARBA00004651"/>
    </source>
</evidence>
<keyword evidence="5" id="KW-0560">Oxidoreductase</keyword>
<evidence type="ECO:0000256" key="2">
    <source>
        <dbReference type="ARBA" id="ARBA00022475"/>
    </source>
</evidence>
<dbReference type="GO" id="GO:0016829">
    <property type="term" value="F:lyase activity"/>
    <property type="evidence" value="ECO:0007669"/>
    <property type="project" value="UniProtKB-KW"/>
</dbReference>
<dbReference type="EMBL" id="LT629787">
    <property type="protein sequence ID" value="SDT90541.1"/>
    <property type="molecule type" value="Genomic_DNA"/>
</dbReference>
<feature type="transmembrane region" description="Helical" evidence="8">
    <location>
        <begin position="190"/>
        <end position="212"/>
    </location>
</feature>
<feature type="transmembrane region" description="Helical" evidence="8">
    <location>
        <begin position="151"/>
        <end position="170"/>
    </location>
</feature>
<evidence type="ECO:0000256" key="8">
    <source>
        <dbReference type="SAM" id="Phobius"/>
    </source>
</evidence>
<accession>A0A1H2E607</accession>
<dbReference type="GO" id="GO:0042773">
    <property type="term" value="P:ATP synthesis coupled electron transport"/>
    <property type="evidence" value="ECO:0007669"/>
    <property type="project" value="InterPro"/>
</dbReference>
<evidence type="ECO:0000256" key="4">
    <source>
        <dbReference type="ARBA" id="ARBA00022989"/>
    </source>
</evidence>
<feature type="transmembrane region" description="Helical" evidence="8">
    <location>
        <begin position="527"/>
        <end position="548"/>
    </location>
</feature>
<feature type="transmembrane region" description="Helical" evidence="8">
    <location>
        <begin position="340"/>
        <end position="360"/>
    </location>
</feature>
<dbReference type="PANTHER" id="PTHR42682">
    <property type="entry name" value="HYDROGENASE-4 COMPONENT F"/>
    <property type="match status" value="1"/>
</dbReference>
<evidence type="ECO:0000256" key="6">
    <source>
        <dbReference type="ARBA" id="ARBA00023136"/>
    </source>
</evidence>
<dbReference type="PANTHER" id="PTHR42682:SF4">
    <property type="entry name" value="NADH-UBIQUINONE_PLASTOQUINONE"/>
    <property type="match status" value="1"/>
</dbReference>
<dbReference type="InterPro" id="IPR003918">
    <property type="entry name" value="NADH_UbQ_OxRdtase"/>
</dbReference>
<dbReference type="GO" id="GO:0008137">
    <property type="term" value="F:NADH dehydrogenase (ubiquinone) activity"/>
    <property type="evidence" value="ECO:0007669"/>
    <property type="project" value="InterPro"/>
</dbReference>
<feature type="transmembrane region" description="Helical" evidence="8">
    <location>
        <begin position="252"/>
        <end position="274"/>
    </location>
</feature>
<keyword evidence="4 8" id="KW-1133">Transmembrane helix</keyword>
<evidence type="ECO:0000256" key="5">
    <source>
        <dbReference type="ARBA" id="ARBA00023002"/>
    </source>
</evidence>
<protein>
    <submittedName>
        <fullName evidence="10">Formate hydrogenlyase subunit 3/Multisubunit Na+/H+ antiporter, MnhD subunit</fullName>
    </submittedName>
</protein>
<evidence type="ECO:0000256" key="7">
    <source>
        <dbReference type="RuleBase" id="RU000320"/>
    </source>
</evidence>
<dbReference type="Pfam" id="PF00361">
    <property type="entry name" value="Proton_antipo_M"/>
    <property type="match status" value="1"/>
</dbReference>
<dbReference type="Proteomes" id="UP000243924">
    <property type="component" value="Chromosome I"/>
</dbReference>
<keyword evidence="11" id="KW-1185">Reference proteome</keyword>
<dbReference type="InterPro" id="IPR001750">
    <property type="entry name" value="ND/Mrp_TM"/>
</dbReference>
<feature type="transmembrane region" description="Helical" evidence="8">
    <location>
        <begin position="98"/>
        <end position="115"/>
    </location>
</feature>
<evidence type="ECO:0000313" key="10">
    <source>
        <dbReference type="EMBL" id="SDT90541.1"/>
    </source>
</evidence>
<name>A0A1H2E607_9GAMM</name>
<organism evidence="10 11">
    <name type="scientific">Halopseudomonas salegens</name>
    <dbReference type="NCBI Taxonomy" id="1434072"/>
    <lineage>
        <taxon>Bacteria</taxon>
        <taxon>Pseudomonadati</taxon>
        <taxon>Pseudomonadota</taxon>
        <taxon>Gammaproteobacteria</taxon>
        <taxon>Pseudomonadales</taxon>
        <taxon>Pseudomonadaceae</taxon>
        <taxon>Halopseudomonas</taxon>
    </lineage>
</organism>
<reference evidence="11" key="1">
    <citation type="submission" date="2016-10" db="EMBL/GenBank/DDBJ databases">
        <authorList>
            <person name="Varghese N."/>
            <person name="Submissions S."/>
        </authorList>
    </citation>
    <scope>NUCLEOTIDE SEQUENCE [LARGE SCALE GENOMIC DNA]</scope>
    <source>
        <strain evidence="11">CECT 8338</strain>
    </source>
</reference>
<dbReference type="AlphaFoldDB" id="A0A1H2E607"/>
<sequence>MSTLLWILVPLMPLLAAASIWRLPSHAGGWLWLSALPALLLSLHPVPSLTLPLLWPGAQWGVTDTLGQTWLGFSALLWLLASRFASFDLQNDPHARRFWTCWLLALSGNLLLIIAADAASFYIGFTLMSLAAYGLVIHLGGPKPRQAGRIYLQLAVLGEMLLYAGLMLRVHEAGGLLLLADWQQVPLGPLTAGLLLVGFGLKAGFWPLHVWLPLAHPAAPAAASAVLSGVMLKAGILGLWRFMPANDPLLYSWAPTLLIIGLIGALLGVVLGLLQSKSKTVLAYSSVSQMGYMLIILALAWHIPDSRPAMAVLLTLYACHHGLAKGALFMGAGLGAHYRLPLASLILLLIPALALCGLPLTSGGTVKALLKTAFADGPQAGWLGLLSLGSVATSALILRAGWLIRQQQAEYSQSPPPGQWLPWALLCLSPLLLPLLLPDMRQALLASLSSYAIWGSLWPLLLAAGAAVLLIQLGWQLPPRLQRLPNPALLLSLRLKGLTLQPPQPSLAPKPTRNHYRQFERSWNRFWASRTLASSIAVILVLLLTGWLL</sequence>
<keyword evidence="6 8" id="KW-0472">Membrane</keyword>
<dbReference type="GO" id="GO:0016491">
    <property type="term" value="F:oxidoreductase activity"/>
    <property type="evidence" value="ECO:0007669"/>
    <property type="project" value="UniProtKB-KW"/>
</dbReference>
<dbReference type="STRING" id="1434072.SAMN05216210_0373"/>
<feature type="transmembrane region" description="Helical" evidence="8">
    <location>
        <begin position="30"/>
        <end position="55"/>
    </location>
</feature>
<dbReference type="RefSeq" id="WP_092383570.1">
    <property type="nucleotide sequence ID" value="NZ_LT629787.1"/>
</dbReference>
<dbReference type="GO" id="GO:0005886">
    <property type="term" value="C:plasma membrane"/>
    <property type="evidence" value="ECO:0007669"/>
    <property type="project" value="UniProtKB-SubCell"/>
</dbReference>
<feature type="transmembrane region" description="Helical" evidence="8">
    <location>
        <begin position="457"/>
        <end position="475"/>
    </location>
</feature>
<dbReference type="InterPro" id="IPR052175">
    <property type="entry name" value="ComplexI-like_HydComp"/>
</dbReference>
<feature type="transmembrane region" description="Helical" evidence="8">
    <location>
        <begin position="219"/>
        <end position="240"/>
    </location>
</feature>
<keyword evidence="3 7" id="KW-0812">Transmembrane</keyword>
<gene>
    <name evidence="10" type="ORF">SAMN05216210_0373</name>
</gene>
<comment type="subcellular location">
    <subcellularLocation>
        <location evidence="1">Cell membrane</location>
        <topology evidence="1">Multi-pass membrane protein</topology>
    </subcellularLocation>
    <subcellularLocation>
        <location evidence="7">Membrane</location>
        <topology evidence="7">Multi-pass membrane protein</topology>
    </subcellularLocation>
</comment>
<feature type="transmembrane region" description="Helical" evidence="8">
    <location>
        <begin position="6"/>
        <end position="23"/>
    </location>
</feature>
<evidence type="ECO:0000256" key="3">
    <source>
        <dbReference type="ARBA" id="ARBA00022692"/>
    </source>
</evidence>
<feature type="domain" description="NADH:quinone oxidoreductase/Mrp antiporter transmembrane" evidence="9">
    <location>
        <begin position="115"/>
        <end position="363"/>
    </location>
</feature>
<evidence type="ECO:0000313" key="11">
    <source>
        <dbReference type="Proteomes" id="UP000243924"/>
    </source>
</evidence>
<feature type="transmembrane region" description="Helical" evidence="8">
    <location>
        <begin position="281"/>
        <end position="303"/>
    </location>
</feature>
<feature type="transmembrane region" description="Helical" evidence="8">
    <location>
        <begin position="67"/>
        <end position="86"/>
    </location>
</feature>
<keyword evidence="2" id="KW-1003">Cell membrane</keyword>
<keyword evidence="10" id="KW-0456">Lyase</keyword>
<feature type="transmembrane region" description="Helical" evidence="8">
    <location>
        <begin position="420"/>
        <end position="437"/>
    </location>
</feature>
<dbReference type="OrthoDB" id="9768329at2"/>